<dbReference type="EMBL" id="JAGKHQ010000005">
    <property type="protein sequence ID" value="KAG7516711.1"/>
    <property type="molecule type" value="Genomic_DNA"/>
</dbReference>
<proteinExistence type="predicted"/>
<keyword evidence="2" id="KW-1185">Reference proteome</keyword>
<accession>A0AAV6SH25</accession>
<dbReference type="Proteomes" id="UP000693946">
    <property type="component" value="Linkage Group LG13"/>
</dbReference>
<sequence>MTCEGKRVEIKVTPFTHHRMLQCFSCFSQSVAEVNKTNHVVFSRTTVPLISLRSISSRREQDSSRSKQRKGVLADCRALFLWISKDYKGAADDRAPNSVCAEAMSVRYNAEEALELIFSDVQQDNSDQKRKWRMYQKKKMGRNTTQSMMNHLQKKKKILKLKERLSFQKMAK</sequence>
<reference evidence="1 2" key="1">
    <citation type="journal article" date="2021" name="Sci. Rep.">
        <title>Chromosome anchoring in Senegalese sole (Solea senegalensis) reveals sex-associated markers and genome rearrangements in flatfish.</title>
        <authorList>
            <person name="Guerrero-Cozar I."/>
            <person name="Gomez-Garrido J."/>
            <person name="Berbel C."/>
            <person name="Martinez-Blanch J.F."/>
            <person name="Alioto T."/>
            <person name="Claros M.G."/>
            <person name="Gagnaire P.A."/>
            <person name="Manchado M."/>
        </authorList>
    </citation>
    <scope>NUCLEOTIDE SEQUENCE [LARGE SCALE GENOMIC DNA]</scope>
    <source>
        <strain evidence="1">Sse05_10M</strain>
    </source>
</reference>
<name>A0AAV6SH25_SOLSE</name>
<comment type="caution">
    <text evidence="1">The sequence shown here is derived from an EMBL/GenBank/DDBJ whole genome shotgun (WGS) entry which is preliminary data.</text>
</comment>
<organism evidence="1 2">
    <name type="scientific">Solea senegalensis</name>
    <name type="common">Senegalese sole</name>
    <dbReference type="NCBI Taxonomy" id="28829"/>
    <lineage>
        <taxon>Eukaryota</taxon>
        <taxon>Metazoa</taxon>
        <taxon>Chordata</taxon>
        <taxon>Craniata</taxon>
        <taxon>Vertebrata</taxon>
        <taxon>Euteleostomi</taxon>
        <taxon>Actinopterygii</taxon>
        <taxon>Neopterygii</taxon>
        <taxon>Teleostei</taxon>
        <taxon>Neoteleostei</taxon>
        <taxon>Acanthomorphata</taxon>
        <taxon>Carangaria</taxon>
        <taxon>Pleuronectiformes</taxon>
        <taxon>Pleuronectoidei</taxon>
        <taxon>Soleidae</taxon>
        <taxon>Solea</taxon>
    </lineage>
</organism>
<dbReference type="AlphaFoldDB" id="A0AAV6SH25"/>
<evidence type="ECO:0000313" key="2">
    <source>
        <dbReference type="Proteomes" id="UP000693946"/>
    </source>
</evidence>
<evidence type="ECO:0000313" key="1">
    <source>
        <dbReference type="EMBL" id="KAG7516711.1"/>
    </source>
</evidence>
<gene>
    <name evidence="1" type="ORF">JOB18_038463</name>
</gene>
<protein>
    <submittedName>
        <fullName evidence="1">Uncharacterized protein</fullName>
    </submittedName>
</protein>